<evidence type="ECO:0000256" key="1">
    <source>
        <dbReference type="ARBA" id="ARBA00022729"/>
    </source>
</evidence>
<organism evidence="3 4">
    <name type="scientific">Flavihumibacter fluminis</name>
    <dbReference type="NCBI Taxonomy" id="2909236"/>
    <lineage>
        <taxon>Bacteria</taxon>
        <taxon>Pseudomonadati</taxon>
        <taxon>Bacteroidota</taxon>
        <taxon>Chitinophagia</taxon>
        <taxon>Chitinophagales</taxon>
        <taxon>Chitinophagaceae</taxon>
        <taxon>Flavihumibacter</taxon>
    </lineage>
</organism>
<dbReference type="SUPFAM" id="SSF89392">
    <property type="entry name" value="Prokaryotic lipoproteins and lipoprotein localization factors"/>
    <property type="match status" value="1"/>
</dbReference>
<evidence type="ECO:0000313" key="3">
    <source>
        <dbReference type="EMBL" id="MCF1715717.1"/>
    </source>
</evidence>
<dbReference type="InterPro" id="IPR029046">
    <property type="entry name" value="LolA/LolB/LppX"/>
</dbReference>
<sequence length="210" mass="24015">MRKLFLVILVITATAVNAQHKGYTAIPDLGSFKSSFTAKSAQVNSIRADFTQEKNLSLLAEKIVSKGKFWFRKETQVRMEYQHPFQYLMIINGKNIYIKDGQKENKVSARSNKLFQKINQLTIDCVQGTVFTNPDFKVKAFENKSQYLVEMVPVAKDMQDFFSTILVTIDRKDYSVASINMIEKGGDNTLISFQNKEINQAIPDAVFQYK</sequence>
<dbReference type="CDD" id="cd16325">
    <property type="entry name" value="LolA"/>
    <property type="match status" value="1"/>
</dbReference>
<dbReference type="InterPro" id="IPR004564">
    <property type="entry name" value="OM_lipoprot_carrier_LolA-like"/>
</dbReference>
<gene>
    <name evidence="3" type="ORF">L0U88_13850</name>
</gene>
<dbReference type="Pfam" id="PF03548">
    <property type="entry name" value="LolA"/>
    <property type="match status" value="1"/>
</dbReference>
<evidence type="ECO:0000256" key="2">
    <source>
        <dbReference type="SAM" id="SignalP"/>
    </source>
</evidence>
<accession>A0ABS9BKS5</accession>
<evidence type="ECO:0000313" key="4">
    <source>
        <dbReference type="Proteomes" id="UP001200145"/>
    </source>
</evidence>
<dbReference type="PANTHER" id="PTHR35869:SF1">
    <property type="entry name" value="OUTER-MEMBRANE LIPOPROTEIN CARRIER PROTEIN"/>
    <property type="match status" value="1"/>
</dbReference>
<keyword evidence="1 2" id="KW-0732">Signal</keyword>
<dbReference type="PANTHER" id="PTHR35869">
    <property type="entry name" value="OUTER-MEMBRANE LIPOPROTEIN CARRIER PROTEIN"/>
    <property type="match status" value="1"/>
</dbReference>
<keyword evidence="3" id="KW-0449">Lipoprotein</keyword>
<name>A0ABS9BKS5_9BACT</name>
<protein>
    <submittedName>
        <fullName evidence="3">Outer membrane lipoprotein carrier protein LolA</fullName>
    </submittedName>
</protein>
<dbReference type="Gene3D" id="2.50.20.10">
    <property type="entry name" value="Lipoprotein localisation LolA/LolB/LppX"/>
    <property type="match status" value="1"/>
</dbReference>
<reference evidence="3 4" key="1">
    <citation type="submission" date="2022-01" db="EMBL/GenBank/DDBJ databases">
        <title>Flavihumibacter sp. nov., isolated from sediment of a river.</title>
        <authorList>
            <person name="Liu H."/>
        </authorList>
    </citation>
    <scope>NUCLEOTIDE SEQUENCE [LARGE SCALE GENOMIC DNA]</scope>
    <source>
        <strain evidence="3 4">RY-1</strain>
    </source>
</reference>
<dbReference type="RefSeq" id="WP_234866666.1">
    <property type="nucleotide sequence ID" value="NZ_JAKEVY010000003.1"/>
</dbReference>
<keyword evidence="4" id="KW-1185">Reference proteome</keyword>
<dbReference type="Proteomes" id="UP001200145">
    <property type="component" value="Unassembled WGS sequence"/>
</dbReference>
<dbReference type="EMBL" id="JAKEVY010000003">
    <property type="protein sequence ID" value="MCF1715717.1"/>
    <property type="molecule type" value="Genomic_DNA"/>
</dbReference>
<feature type="signal peptide" evidence="2">
    <location>
        <begin position="1"/>
        <end position="18"/>
    </location>
</feature>
<proteinExistence type="predicted"/>
<feature type="chain" id="PRO_5046348555" evidence="2">
    <location>
        <begin position="19"/>
        <end position="210"/>
    </location>
</feature>
<comment type="caution">
    <text evidence="3">The sequence shown here is derived from an EMBL/GenBank/DDBJ whole genome shotgun (WGS) entry which is preliminary data.</text>
</comment>